<evidence type="ECO:0000313" key="3">
    <source>
        <dbReference type="Proteomes" id="UP000005289"/>
    </source>
</evidence>
<gene>
    <name evidence="2" type="ORF">THITH_12820</name>
</gene>
<reference evidence="2 3" key="1">
    <citation type="submission" date="2013-12" db="EMBL/GenBank/DDBJ databases">
        <authorList>
            <consortium name="DOE Joint Genome Institute"/>
            <person name="Muyzer G."/>
            <person name="Huntemann M."/>
            <person name="Han J."/>
            <person name="Chen A."/>
            <person name="Kyrpides N."/>
            <person name="Mavromatis K."/>
            <person name="Markowitz V."/>
            <person name="Palaniappan K."/>
            <person name="Ivanova N."/>
            <person name="Schaumberg A."/>
            <person name="Pati A."/>
            <person name="Liolios K."/>
            <person name="Nordberg H.P."/>
            <person name="Cantor M.N."/>
            <person name="Hua S.X."/>
            <person name="Woyke T."/>
        </authorList>
    </citation>
    <scope>NUCLEOTIDE SEQUENCE [LARGE SCALE GENOMIC DNA]</scope>
    <source>
        <strain evidence="2 3">ARh 1</strain>
    </source>
</reference>
<keyword evidence="1" id="KW-0812">Transmembrane</keyword>
<dbReference type="KEGG" id="tti:THITH_12820"/>
<proteinExistence type="predicted"/>
<evidence type="ECO:0000313" key="2">
    <source>
        <dbReference type="EMBL" id="AHE98988.1"/>
    </source>
</evidence>
<keyword evidence="3" id="KW-1185">Reference proteome</keyword>
<keyword evidence="1" id="KW-1133">Transmembrane helix</keyword>
<organism evidence="2 3">
    <name type="scientific">Thioalkalivibrio paradoxus ARh 1</name>
    <dbReference type="NCBI Taxonomy" id="713585"/>
    <lineage>
        <taxon>Bacteria</taxon>
        <taxon>Pseudomonadati</taxon>
        <taxon>Pseudomonadota</taxon>
        <taxon>Gammaproteobacteria</taxon>
        <taxon>Chromatiales</taxon>
        <taxon>Ectothiorhodospiraceae</taxon>
        <taxon>Thioalkalivibrio</taxon>
    </lineage>
</organism>
<dbReference type="Proteomes" id="UP000005289">
    <property type="component" value="Chromosome"/>
</dbReference>
<evidence type="ECO:0000256" key="1">
    <source>
        <dbReference type="SAM" id="Phobius"/>
    </source>
</evidence>
<dbReference type="STRING" id="713585.THITH_12820"/>
<protein>
    <recommendedName>
        <fullName evidence="4">DUF4175 domain-containing protein</fullName>
    </recommendedName>
</protein>
<feature type="transmembrane region" description="Helical" evidence="1">
    <location>
        <begin position="7"/>
        <end position="26"/>
    </location>
</feature>
<feature type="transmembrane region" description="Helical" evidence="1">
    <location>
        <begin position="32"/>
        <end position="51"/>
    </location>
</feature>
<evidence type="ECO:0008006" key="4">
    <source>
        <dbReference type="Google" id="ProtNLM"/>
    </source>
</evidence>
<dbReference type="EMBL" id="CP007029">
    <property type="protein sequence ID" value="AHE98988.1"/>
    <property type="molecule type" value="Genomic_DNA"/>
</dbReference>
<keyword evidence="1" id="KW-0472">Membrane</keyword>
<dbReference type="RefSeq" id="WP_006748457.1">
    <property type="nucleotide sequence ID" value="NZ_CP007029.1"/>
</dbReference>
<sequence length="56" mass="6077">MNPAAGVLVVLLGALLFLSPIAIWVASIAPAWWWPFVAWAVLIAVIAFHVLGRRDP</sequence>
<name>W0DPQ7_9GAMM</name>
<dbReference type="HOGENOM" id="CLU_3012892_0_0_6"/>
<dbReference type="AlphaFoldDB" id="W0DPQ7"/>
<accession>W0DPQ7</accession>